<feature type="region of interest" description="Disordered" evidence="1">
    <location>
        <begin position="29"/>
        <end position="64"/>
    </location>
</feature>
<evidence type="ECO:0000313" key="3">
    <source>
        <dbReference type="Proteomes" id="UP001501747"/>
    </source>
</evidence>
<reference evidence="3" key="1">
    <citation type="journal article" date="2019" name="Int. J. Syst. Evol. Microbiol.">
        <title>The Global Catalogue of Microorganisms (GCM) 10K type strain sequencing project: providing services to taxonomists for standard genome sequencing and annotation.</title>
        <authorList>
            <consortium name="The Broad Institute Genomics Platform"/>
            <consortium name="The Broad Institute Genome Sequencing Center for Infectious Disease"/>
            <person name="Wu L."/>
            <person name="Ma J."/>
        </authorList>
    </citation>
    <scope>NUCLEOTIDE SEQUENCE [LARGE SCALE GENOMIC DNA]</scope>
    <source>
        <strain evidence="3">JCM 17342</strain>
    </source>
</reference>
<proteinExistence type="predicted"/>
<evidence type="ECO:0000313" key="2">
    <source>
        <dbReference type="EMBL" id="GAA4016641.1"/>
    </source>
</evidence>
<sequence length="64" mass="7210">MRGRVPRAPAYWLTAPLVPSSTFWYREKPRLTTQKPSHRPRFGGQKEEAPLGGGSREESGLSGW</sequence>
<dbReference type="Proteomes" id="UP001501747">
    <property type="component" value="Unassembled WGS sequence"/>
</dbReference>
<evidence type="ECO:0000256" key="1">
    <source>
        <dbReference type="SAM" id="MobiDB-lite"/>
    </source>
</evidence>
<protein>
    <submittedName>
        <fullName evidence="2">Uncharacterized protein</fullName>
    </submittedName>
</protein>
<dbReference type="EMBL" id="BAABAL010000017">
    <property type="protein sequence ID" value="GAA4016641.1"/>
    <property type="molecule type" value="Genomic_DNA"/>
</dbReference>
<name>A0ABP7SUS2_9PSEU</name>
<organism evidence="2 3">
    <name type="scientific">Allokutzneria multivorans</name>
    <dbReference type="NCBI Taxonomy" id="1142134"/>
    <lineage>
        <taxon>Bacteria</taxon>
        <taxon>Bacillati</taxon>
        <taxon>Actinomycetota</taxon>
        <taxon>Actinomycetes</taxon>
        <taxon>Pseudonocardiales</taxon>
        <taxon>Pseudonocardiaceae</taxon>
        <taxon>Allokutzneria</taxon>
    </lineage>
</organism>
<feature type="compositionally biased region" description="Basic and acidic residues" evidence="1">
    <location>
        <begin position="44"/>
        <end position="64"/>
    </location>
</feature>
<gene>
    <name evidence="2" type="ORF">GCM10022247_44750</name>
</gene>
<accession>A0ABP7SUS2</accession>
<keyword evidence="3" id="KW-1185">Reference proteome</keyword>
<comment type="caution">
    <text evidence="2">The sequence shown here is derived from an EMBL/GenBank/DDBJ whole genome shotgun (WGS) entry which is preliminary data.</text>
</comment>